<dbReference type="Pfam" id="PF03886">
    <property type="entry name" value="ABC_trans_aux"/>
    <property type="match status" value="1"/>
</dbReference>
<accession>A0ABU9T573</accession>
<proteinExistence type="predicted"/>
<evidence type="ECO:0000259" key="1">
    <source>
        <dbReference type="Pfam" id="PF03886"/>
    </source>
</evidence>
<evidence type="ECO:0000313" key="3">
    <source>
        <dbReference type="Proteomes" id="UP001477870"/>
    </source>
</evidence>
<dbReference type="SUPFAM" id="SSF159594">
    <property type="entry name" value="XCC0632-like"/>
    <property type="match status" value="1"/>
</dbReference>
<name>A0ABU9T573_9HYPH</name>
<comment type="caution">
    <text evidence="2">The sequence shown here is derived from an EMBL/GenBank/DDBJ whole genome shotgun (WGS) entry which is preliminary data.</text>
</comment>
<keyword evidence="2" id="KW-0449">Lipoprotein</keyword>
<protein>
    <submittedName>
        <fullName evidence="2">ABC-type transport auxiliary lipoprotein family protein</fullName>
    </submittedName>
</protein>
<dbReference type="EMBL" id="JBBMQO010000003">
    <property type="protein sequence ID" value="MEM5501274.1"/>
    <property type="molecule type" value="Genomic_DNA"/>
</dbReference>
<sequence>MVNLIAEKRFFRGAISAIGLGLLSGCAAIGGQKAISDTFELSAAEVTNAQSVRRGSQILIVEPVALKALDSENIVIETSNLTIQYLSEAQWSDRLPRVVQQKIATAFDNSNKFAGIGLPGQGLAIDYQLITEIREFGIVASGNRAKVTIAVKLLNDRTGNVISSQVFSSTANAGSSVSSAYVRALDTAFKDVSEKMVVWVTTKI</sequence>
<evidence type="ECO:0000313" key="2">
    <source>
        <dbReference type="EMBL" id="MEM5501274.1"/>
    </source>
</evidence>
<reference evidence="2 3" key="1">
    <citation type="submission" date="2024-03" db="EMBL/GenBank/DDBJ databases">
        <title>Community enrichment and isolation of bacterial strains for fucoidan degradation.</title>
        <authorList>
            <person name="Sichert A."/>
        </authorList>
    </citation>
    <scope>NUCLEOTIDE SEQUENCE [LARGE SCALE GENOMIC DNA]</scope>
    <source>
        <strain evidence="2 3">AS62</strain>
    </source>
</reference>
<organism evidence="2 3">
    <name type="scientific">Ahrensia kielensis</name>
    <dbReference type="NCBI Taxonomy" id="76980"/>
    <lineage>
        <taxon>Bacteria</taxon>
        <taxon>Pseudomonadati</taxon>
        <taxon>Pseudomonadota</taxon>
        <taxon>Alphaproteobacteria</taxon>
        <taxon>Hyphomicrobiales</taxon>
        <taxon>Ahrensiaceae</taxon>
        <taxon>Ahrensia</taxon>
    </lineage>
</organism>
<dbReference type="Proteomes" id="UP001477870">
    <property type="component" value="Unassembled WGS sequence"/>
</dbReference>
<dbReference type="Gene3D" id="3.40.50.10610">
    <property type="entry name" value="ABC-type transport auxiliary lipoprotein component"/>
    <property type="match status" value="1"/>
</dbReference>
<gene>
    <name evidence="2" type="ORF">WNY59_06690</name>
</gene>
<feature type="domain" description="ABC-type transport auxiliary lipoprotein component" evidence="1">
    <location>
        <begin position="40"/>
        <end position="196"/>
    </location>
</feature>
<dbReference type="InterPro" id="IPR005586">
    <property type="entry name" value="ABC_trans_aux"/>
</dbReference>
<dbReference type="RefSeq" id="WP_342847808.1">
    <property type="nucleotide sequence ID" value="NZ_JBBMQO010000003.1"/>
</dbReference>
<keyword evidence="3" id="KW-1185">Reference proteome</keyword>